<organism evidence="3">
    <name type="scientific">Picea wilsonii</name>
    <name type="common">Wilson's spruce</name>
    <dbReference type="NCBI Taxonomy" id="162304"/>
    <lineage>
        <taxon>Eukaryota</taxon>
        <taxon>Viridiplantae</taxon>
        <taxon>Streptophyta</taxon>
        <taxon>Embryophyta</taxon>
        <taxon>Tracheophyta</taxon>
        <taxon>Spermatophyta</taxon>
        <taxon>Pinopsida</taxon>
        <taxon>Pinidae</taxon>
        <taxon>Conifers I</taxon>
        <taxon>Pinales</taxon>
        <taxon>Pinaceae</taxon>
        <taxon>Picea</taxon>
    </lineage>
</organism>
<sequence length="272" mass="29806">MPLFAVLFQTFESSVRANTNSKPTQVRFPRRSSRASKTRHRYLYFVLCVATMADRLSVNKASSKKSKKPNAAAARPLPKVYNIHPAGFRLLVQELTGNSYEPATQLSPKPPNSRLQKFAPPPLGPPEIIPASERLKLDPIAVSPVPILFSPMTAFAPLDWTWADDTSASPTSLAYRQLAESLVEQAERRSEEDTDQDLILPLSPTFAWQSKNIKPQTPRDSNLRSPGAQPPAGVYYLQRSPSPRCGSLSPTTLSLFGLGSPGSFAGFDIGTI</sequence>
<evidence type="ECO:0000259" key="2">
    <source>
        <dbReference type="Pfam" id="PF05678"/>
    </source>
</evidence>
<proteinExistence type="evidence at transcript level"/>
<accession>A0A2Z5EPQ0</accession>
<feature type="region of interest" description="Disordered" evidence="1">
    <location>
        <begin position="211"/>
        <end position="234"/>
    </location>
</feature>
<dbReference type="AlphaFoldDB" id="A0A2Z5EPQ0"/>
<dbReference type="InterPro" id="IPR039612">
    <property type="entry name" value="VQ_5/9/14"/>
</dbReference>
<protein>
    <submittedName>
        <fullName evidence="3">VQ1</fullName>
    </submittedName>
</protein>
<feature type="compositionally biased region" description="Polar residues" evidence="1">
    <location>
        <begin position="211"/>
        <end position="224"/>
    </location>
</feature>
<reference evidence="3" key="1">
    <citation type="submission" date="2017-08" db="EMBL/GenBank/DDBJ databases">
        <title>Cloning and expression Analysis of PwVQ1 from Picea wilsonii.</title>
        <authorList>
            <person name="Anni H."/>
        </authorList>
    </citation>
    <scope>NUCLEOTIDE SEQUENCE</scope>
</reference>
<dbReference type="PANTHER" id="PTHR33783:SF1">
    <property type="entry name" value="PROTEIN HAIKU1"/>
    <property type="match status" value="1"/>
</dbReference>
<feature type="domain" description="VQ" evidence="2">
    <location>
        <begin position="78"/>
        <end position="99"/>
    </location>
</feature>
<dbReference type="InterPro" id="IPR008889">
    <property type="entry name" value="VQ"/>
</dbReference>
<dbReference type="PANTHER" id="PTHR33783">
    <property type="entry name" value="PROTEIN HAIKU1"/>
    <property type="match status" value="1"/>
</dbReference>
<evidence type="ECO:0000313" key="3">
    <source>
        <dbReference type="EMBL" id="AXB88327.1"/>
    </source>
</evidence>
<dbReference type="Pfam" id="PF05678">
    <property type="entry name" value="VQ"/>
    <property type="match status" value="1"/>
</dbReference>
<evidence type="ECO:0000256" key="1">
    <source>
        <dbReference type="SAM" id="MobiDB-lite"/>
    </source>
</evidence>
<name>A0A2Z5EPQ0_PICWI</name>
<dbReference type="EMBL" id="MF624271">
    <property type="protein sequence ID" value="AXB88327.1"/>
    <property type="molecule type" value="mRNA"/>
</dbReference>